<keyword evidence="4" id="KW-1185">Reference proteome</keyword>
<comment type="similarity">
    <text evidence="1">Belongs to the universal stress protein A family.</text>
</comment>
<dbReference type="KEGG" id="lmoi:VV02_08010"/>
<dbReference type="SUPFAM" id="SSF52402">
    <property type="entry name" value="Adenine nucleotide alpha hydrolases-like"/>
    <property type="match status" value="2"/>
</dbReference>
<proteinExistence type="inferred from homology"/>
<dbReference type="Proteomes" id="UP000066480">
    <property type="component" value="Chromosome"/>
</dbReference>
<dbReference type="OrthoDB" id="6174426at2"/>
<dbReference type="Pfam" id="PF00582">
    <property type="entry name" value="Usp"/>
    <property type="match status" value="2"/>
</dbReference>
<evidence type="ECO:0000259" key="2">
    <source>
        <dbReference type="Pfam" id="PF00582"/>
    </source>
</evidence>
<dbReference type="RefSeq" id="WP_052590888.1">
    <property type="nucleotide sequence ID" value="NZ_CP011112.1"/>
</dbReference>
<reference evidence="3 4" key="1">
    <citation type="submission" date="2015-03" db="EMBL/GenBank/DDBJ databases">
        <title>Luteipulveratus halotolerans sp. nov., a novel actinobacterium (Dermacoccaceae) from Sarawak, Malaysia.</title>
        <authorList>
            <person name="Juboi H."/>
            <person name="Basik A."/>
            <person name="Shamsul S.S."/>
            <person name="Arnold P."/>
            <person name="Schmitt E.K."/>
            <person name="Sanglier J.-J."/>
            <person name="Yeo T."/>
        </authorList>
    </citation>
    <scope>NUCLEOTIDE SEQUENCE [LARGE SCALE GENOMIC DNA]</scope>
    <source>
        <strain evidence="3 4">MN07-A0370</strain>
    </source>
</reference>
<dbReference type="PANTHER" id="PTHR46553">
    <property type="entry name" value="ADENINE NUCLEOTIDE ALPHA HYDROLASES-LIKE SUPERFAMILY PROTEIN"/>
    <property type="match status" value="1"/>
</dbReference>
<name>A0A0K1JGV5_9MICO</name>
<evidence type="ECO:0000313" key="3">
    <source>
        <dbReference type="EMBL" id="AKU15813.1"/>
    </source>
</evidence>
<evidence type="ECO:0000313" key="4">
    <source>
        <dbReference type="Proteomes" id="UP000066480"/>
    </source>
</evidence>
<dbReference type="EMBL" id="CP011112">
    <property type="protein sequence ID" value="AKU15813.1"/>
    <property type="molecule type" value="Genomic_DNA"/>
</dbReference>
<gene>
    <name evidence="3" type="ORF">VV02_08010</name>
</gene>
<dbReference type="Gene3D" id="3.40.50.620">
    <property type="entry name" value="HUPs"/>
    <property type="match status" value="2"/>
</dbReference>
<dbReference type="InterPro" id="IPR014729">
    <property type="entry name" value="Rossmann-like_a/b/a_fold"/>
</dbReference>
<dbReference type="PRINTS" id="PR01438">
    <property type="entry name" value="UNVRSLSTRESS"/>
</dbReference>
<dbReference type="InterPro" id="IPR006015">
    <property type="entry name" value="Universal_stress_UspA"/>
</dbReference>
<protein>
    <recommendedName>
        <fullName evidence="2">UspA domain-containing protein</fullName>
    </recommendedName>
</protein>
<feature type="domain" description="UspA" evidence="2">
    <location>
        <begin position="17"/>
        <end position="157"/>
    </location>
</feature>
<evidence type="ECO:0000256" key="1">
    <source>
        <dbReference type="ARBA" id="ARBA00008791"/>
    </source>
</evidence>
<feature type="domain" description="UspA" evidence="2">
    <location>
        <begin position="169"/>
        <end position="307"/>
    </location>
</feature>
<dbReference type="PANTHER" id="PTHR46553:SF3">
    <property type="entry name" value="ADENINE NUCLEOTIDE ALPHA HYDROLASES-LIKE SUPERFAMILY PROTEIN"/>
    <property type="match status" value="1"/>
</dbReference>
<accession>A0A0K1JGV5</accession>
<dbReference type="AlphaFoldDB" id="A0A0K1JGV5"/>
<dbReference type="InterPro" id="IPR006016">
    <property type="entry name" value="UspA"/>
</dbReference>
<dbReference type="STRING" id="571913.VV02_08010"/>
<sequence>MSAHGYVYVKGGDPHGPVVVGVDGSGTDNAAVAWAASAAALHKLPLHLLHSNEVAAVGAVQDDPTIASSETLDALRAQGSAPRVADELVGRVRAAHPDLEIVATETAGAASAALLAREDTALMLVVGSGRKGGLGERVLGTTSLNTAMHATCPVAVVNAGVDPSAPPKKRIAVGIDGSRDSAAAAEIAFAAAAARGSTVVCVSSWYLEVVDGFVVTDRDGEPWQRIEKRQRERVEAATKVAREAHPDVDVVVEVVNGPSTKVLAAQSEQSDVLVLGSRGRGGFTGKLLGSVSQKVLQAARCPVVIVKANEQG</sequence>
<organism evidence="3 4">
    <name type="scientific">Luteipulveratus mongoliensis</name>
    <dbReference type="NCBI Taxonomy" id="571913"/>
    <lineage>
        <taxon>Bacteria</taxon>
        <taxon>Bacillati</taxon>
        <taxon>Actinomycetota</taxon>
        <taxon>Actinomycetes</taxon>
        <taxon>Micrococcales</taxon>
        <taxon>Dermacoccaceae</taxon>
        <taxon>Luteipulveratus</taxon>
    </lineage>
</organism>